<dbReference type="GeneID" id="76151480"/>
<dbReference type="Pfam" id="PF03105">
    <property type="entry name" value="SPX"/>
    <property type="match status" value="1"/>
</dbReference>
<evidence type="ECO:0008006" key="10">
    <source>
        <dbReference type="Google" id="ProtNLM"/>
    </source>
</evidence>
<feature type="domain" description="SPX" evidence="7">
    <location>
        <begin position="1"/>
        <end position="387"/>
    </location>
</feature>
<dbReference type="EMBL" id="JAIHNG010000127">
    <property type="protein sequence ID" value="KAI5956630.1"/>
    <property type="molecule type" value="Genomic_DNA"/>
</dbReference>
<evidence type="ECO:0000313" key="8">
    <source>
        <dbReference type="EMBL" id="KAI5956630.1"/>
    </source>
</evidence>
<gene>
    <name evidence="8" type="ORF">KGF57_003422</name>
</gene>
<evidence type="ECO:0000256" key="1">
    <source>
        <dbReference type="ARBA" id="ARBA00022723"/>
    </source>
</evidence>
<reference evidence="8 9" key="1">
    <citation type="journal article" date="2022" name="DNA Res.">
        <title>Genome analysis of five recently described species of the CUG-Ser clade uncovers Candida theae as a new hybrid lineage with pathogenic potential in the Candida parapsilosis species complex.</title>
        <authorList>
            <person name="Mixao V."/>
            <person name="Del Olmo V."/>
            <person name="Hegedusova E."/>
            <person name="Saus E."/>
            <person name="Pryszcz L."/>
            <person name="Cillingova A."/>
            <person name="Nosek J."/>
            <person name="Gabaldon T."/>
        </authorList>
    </citation>
    <scope>NUCLEOTIDE SEQUENCE [LARGE SCALE GENOMIC DNA]</scope>
    <source>
        <strain evidence="8 9">CBS 12239</strain>
    </source>
</reference>
<dbReference type="PANTHER" id="PTHR23327">
    <property type="entry name" value="RING FINGER PROTEIN 127"/>
    <property type="match status" value="1"/>
</dbReference>
<dbReference type="PROSITE" id="PS00518">
    <property type="entry name" value="ZF_RING_1"/>
    <property type="match status" value="1"/>
</dbReference>
<evidence type="ECO:0000259" key="6">
    <source>
        <dbReference type="PROSITE" id="PS50089"/>
    </source>
</evidence>
<proteinExistence type="predicted"/>
<dbReference type="InterPro" id="IPR018957">
    <property type="entry name" value="Znf_C3HC4_RING-type"/>
</dbReference>
<protein>
    <recommendedName>
        <fullName evidence="10">RING-type domain-containing protein</fullName>
    </recommendedName>
</protein>
<dbReference type="AlphaFoldDB" id="A0AAD5BE34"/>
<dbReference type="GO" id="GO:0008270">
    <property type="term" value="F:zinc ion binding"/>
    <property type="evidence" value="ECO:0007669"/>
    <property type="project" value="UniProtKB-KW"/>
</dbReference>
<keyword evidence="1" id="KW-0479">Metal-binding</keyword>
<dbReference type="InterPro" id="IPR004331">
    <property type="entry name" value="SPX_dom"/>
</dbReference>
<feature type="domain" description="RING-type" evidence="6">
    <location>
        <begin position="425"/>
        <end position="464"/>
    </location>
</feature>
<dbReference type="Gene3D" id="3.30.40.10">
    <property type="entry name" value="Zinc/RING finger domain, C3HC4 (zinc finger)"/>
    <property type="match status" value="1"/>
</dbReference>
<evidence type="ECO:0000256" key="5">
    <source>
        <dbReference type="SAM" id="MobiDB-lite"/>
    </source>
</evidence>
<keyword evidence="2 4" id="KW-0863">Zinc-finger</keyword>
<dbReference type="PROSITE" id="PS51382">
    <property type="entry name" value="SPX"/>
    <property type="match status" value="1"/>
</dbReference>
<evidence type="ECO:0000259" key="7">
    <source>
        <dbReference type="PROSITE" id="PS51382"/>
    </source>
</evidence>
<evidence type="ECO:0000256" key="2">
    <source>
        <dbReference type="ARBA" id="ARBA00022771"/>
    </source>
</evidence>
<sequence>MKFAKTLERTLAEDIPEEWVEAAIKYKALKKTINKVVDELQFLGLEQNKLKLILNDKVVDIDERDDSSTGPSNPVIAEYTLTKPSPDSHTIKPMLKITLDFSHEELSSDKINQICHEIKEKIEGLLNEDESEADEEKIIELTEDEGELKIVSSREGSLSPPMSPQSPHTSPPLLASEGEGEGEREGEVERGNISDSMGGAVGGNNGGDGIHNKLDRLVLDDDHKRREIYIMLNSDSKFFKMLEEELEALDTLRKEEESKIIEEVQNVAQAVSLMKDKKSELYKWRELFRLYLDSEVYFKYNDVDHGQRDSDQIQQHLTEFMDHVNKTGILTQFKKKQSIEAYNQFVQMNIHLLKMLQFQTINTEALRKILKKFDKQTSLHIQDVYPKLISSDHIFVSGKSLARSVCYIMQTSVLELIPQLDDYSCPICTNIAYKPIRLSCGHLFCVSCLVKMKQRERVDCPLCRRQNAVLEADSSNLDLEAMQMMKKYFPVEIKEKLKERDQERYQEFKGSDKCVVS</sequence>
<dbReference type="SMART" id="SM00184">
    <property type="entry name" value="RING"/>
    <property type="match status" value="1"/>
</dbReference>
<keyword evidence="3" id="KW-0862">Zinc</keyword>
<name>A0AAD5BE34_9ASCO</name>
<feature type="compositionally biased region" description="Basic and acidic residues" evidence="5">
    <location>
        <begin position="181"/>
        <end position="192"/>
    </location>
</feature>
<dbReference type="SUPFAM" id="SSF57850">
    <property type="entry name" value="RING/U-box"/>
    <property type="match status" value="1"/>
</dbReference>
<keyword evidence="9" id="KW-1185">Reference proteome</keyword>
<dbReference type="PANTHER" id="PTHR23327:SF51">
    <property type="entry name" value="TRANSCRIPTIONAL REGULATOR OF YEAST FORM ADHERENCE 3"/>
    <property type="match status" value="1"/>
</dbReference>
<evidence type="ECO:0000256" key="4">
    <source>
        <dbReference type="PROSITE-ProRule" id="PRU00175"/>
    </source>
</evidence>
<accession>A0AAD5BE34</accession>
<dbReference type="Pfam" id="PF00097">
    <property type="entry name" value="zf-C3HC4"/>
    <property type="match status" value="1"/>
</dbReference>
<evidence type="ECO:0000313" key="9">
    <source>
        <dbReference type="Proteomes" id="UP001204833"/>
    </source>
</evidence>
<dbReference type="Proteomes" id="UP001204833">
    <property type="component" value="Unassembled WGS sequence"/>
</dbReference>
<dbReference type="InterPro" id="IPR017907">
    <property type="entry name" value="Znf_RING_CS"/>
</dbReference>
<organism evidence="8 9">
    <name type="scientific">Candida theae</name>
    <dbReference type="NCBI Taxonomy" id="1198502"/>
    <lineage>
        <taxon>Eukaryota</taxon>
        <taxon>Fungi</taxon>
        <taxon>Dikarya</taxon>
        <taxon>Ascomycota</taxon>
        <taxon>Saccharomycotina</taxon>
        <taxon>Pichiomycetes</taxon>
        <taxon>Debaryomycetaceae</taxon>
        <taxon>Candida/Lodderomyces clade</taxon>
        <taxon>Candida</taxon>
    </lineage>
</organism>
<dbReference type="RefSeq" id="XP_051608080.1">
    <property type="nucleotide sequence ID" value="XM_051752840.1"/>
</dbReference>
<dbReference type="InterPro" id="IPR013083">
    <property type="entry name" value="Znf_RING/FYVE/PHD"/>
</dbReference>
<comment type="caution">
    <text evidence="8">The sequence shown here is derived from an EMBL/GenBank/DDBJ whole genome shotgun (WGS) entry which is preliminary data.</text>
</comment>
<feature type="region of interest" description="Disordered" evidence="5">
    <location>
        <begin position="153"/>
        <end position="207"/>
    </location>
</feature>
<dbReference type="InterPro" id="IPR001841">
    <property type="entry name" value="Znf_RING"/>
</dbReference>
<dbReference type="PROSITE" id="PS50089">
    <property type="entry name" value="ZF_RING_2"/>
    <property type="match status" value="1"/>
</dbReference>
<evidence type="ECO:0000256" key="3">
    <source>
        <dbReference type="ARBA" id="ARBA00022833"/>
    </source>
</evidence>